<evidence type="ECO:0000256" key="1">
    <source>
        <dbReference type="SAM" id="MobiDB-lite"/>
    </source>
</evidence>
<gene>
    <name evidence="2" type="ORF">GCM10007972_17120</name>
</gene>
<comment type="caution">
    <text evidence="2">The sequence shown here is derived from an EMBL/GenBank/DDBJ whole genome shotgun (WGS) entry which is preliminary data.</text>
</comment>
<protein>
    <submittedName>
        <fullName evidence="2">Uncharacterized protein</fullName>
    </submittedName>
</protein>
<evidence type="ECO:0000313" key="2">
    <source>
        <dbReference type="EMBL" id="GGO12315.1"/>
    </source>
</evidence>
<keyword evidence="3" id="KW-1185">Reference proteome</keyword>
<reference evidence="3" key="1">
    <citation type="journal article" date="2019" name="Int. J. Syst. Evol. Microbiol.">
        <title>The Global Catalogue of Microorganisms (GCM) 10K type strain sequencing project: providing services to taxonomists for standard genome sequencing and annotation.</title>
        <authorList>
            <consortium name="The Broad Institute Genomics Platform"/>
            <consortium name="The Broad Institute Genome Sequencing Center for Infectious Disease"/>
            <person name="Wu L."/>
            <person name="Ma J."/>
        </authorList>
    </citation>
    <scope>NUCLEOTIDE SEQUENCE [LARGE SCALE GENOMIC DNA]</scope>
    <source>
        <strain evidence="3">JCM 17843</strain>
    </source>
</reference>
<name>A0ABQ2LDH8_9PROT</name>
<feature type="region of interest" description="Disordered" evidence="1">
    <location>
        <begin position="1"/>
        <end position="50"/>
    </location>
</feature>
<accession>A0ABQ2LDH8</accession>
<proteinExistence type="predicted"/>
<organism evidence="2 3">
    <name type="scientific">Iodidimonas muriae</name>
    <dbReference type="NCBI Taxonomy" id="261467"/>
    <lineage>
        <taxon>Bacteria</taxon>
        <taxon>Pseudomonadati</taxon>
        <taxon>Pseudomonadota</taxon>
        <taxon>Alphaproteobacteria</taxon>
        <taxon>Iodidimonadales</taxon>
        <taxon>Iodidimonadaceae</taxon>
        <taxon>Iodidimonas</taxon>
    </lineage>
</organism>
<evidence type="ECO:0000313" key="3">
    <source>
        <dbReference type="Proteomes" id="UP000602381"/>
    </source>
</evidence>
<dbReference type="EMBL" id="BMOV01000005">
    <property type="protein sequence ID" value="GGO12315.1"/>
    <property type="molecule type" value="Genomic_DNA"/>
</dbReference>
<sequence length="50" mass="5389">MPTRTGATIRAENNSPDPIKGRGPLNPDGGLPPKSDPFQESGFLPIYDHE</sequence>
<dbReference type="Proteomes" id="UP000602381">
    <property type="component" value="Unassembled WGS sequence"/>
</dbReference>